<dbReference type="GO" id="GO:0005634">
    <property type="term" value="C:nucleus"/>
    <property type="evidence" value="ECO:0007669"/>
    <property type="project" value="UniProtKB-SubCell"/>
</dbReference>
<dbReference type="Pfam" id="PF18704">
    <property type="entry name" value="Chromo_2"/>
    <property type="match status" value="1"/>
</dbReference>
<dbReference type="EMBL" id="SOYY01000005">
    <property type="protein sequence ID" value="KAA0720620.1"/>
    <property type="molecule type" value="Genomic_DNA"/>
</dbReference>
<evidence type="ECO:0000256" key="3">
    <source>
        <dbReference type="ARBA" id="ARBA00022553"/>
    </source>
</evidence>
<evidence type="ECO:0000259" key="17">
    <source>
        <dbReference type="SMART" id="SM00485"/>
    </source>
</evidence>
<dbReference type="Pfam" id="PF00867">
    <property type="entry name" value="XPG_I"/>
    <property type="match status" value="1"/>
</dbReference>
<evidence type="ECO:0000256" key="12">
    <source>
        <dbReference type="ARBA" id="ARBA00038112"/>
    </source>
</evidence>
<keyword evidence="9" id="KW-0460">Magnesium</keyword>
<evidence type="ECO:0000256" key="8">
    <source>
        <dbReference type="ARBA" id="ARBA00022801"/>
    </source>
</evidence>
<dbReference type="FunFam" id="1.10.150.20:FF:000030">
    <property type="entry name" value="Flap endonuclease GEN-like 1"/>
    <property type="match status" value="1"/>
</dbReference>
<dbReference type="GO" id="GO:0006281">
    <property type="term" value="P:DNA repair"/>
    <property type="evidence" value="ECO:0007669"/>
    <property type="project" value="UniProtKB-KW"/>
</dbReference>
<feature type="compositionally biased region" description="Polar residues" evidence="15">
    <location>
        <begin position="706"/>
        <end position="720"/>
    </location>
</feature>
<feature type="region of interest" description="Disordered" evidence="15">
    <location>
        <begin position="706"/>
        <end position="728"/>
    </location>
</feature>
<evidence type="ECO:0000256" key="4">
    <source>
        <dbReference type="ARBA" id="ARBA00022722"/>
    </source>
</evidence>
<feature type="compositionally biased region" description="Acidic residues" evidence="15">
    <location>
        <begin position="908"/>
        <end position="919"/>
    </location>
</feature>
<dbReference type="CDD" id="cd09869">
    <property type="entry name" value="PIN_GEN1"/>
    <property type="match status" value="1"/>
</dbReference>
<dbReference type="PANTHER" id="PTHR11081">
    <property type="entry name" value="FLAP ENDONUCLEASE FAMILY MEMBER"/>
    <property type="match status" value="1"/>
</dbReference>
<comment type="similarity">
    <text evidence="12">Belongs to the XPG/RAD2 endonuclease family. GEN subfamily.</text>
</comment>
<dbReference type="GO" id="GO:0017108">
    <property type="term" value="F:5'-flap endonuclease activity"/>
    <property type="evidence" value="ECO:0007669"/>
    <property type="project" value="UniProtKB-ARBA"/>
</dbReference>
<evidence type="ECO:0000256" key="1">
    <source>
        <dbReference type="ARBA" id="ARBA00001946"/>
    </source>
</evidence>
<dbReference type="Gene3D" id="1.10.150.20">
    <property type="entry name" value="5' to 3' exonuclease, C-terminal subdomain"/>
    <property type="match status" value="1"/>
</dbReference>
<comment type="subcellular location">
    <subcellularLocation>
        <location evidence="2">Nucleus</location>
    </subcellularLocation>
</comment>
<dbReference type="GO" id="GO:0000400">
    <property type="term" value="F:four-way junction DNA binding"/>
    <property type="evidence" value="ECO:0007669"/>
    <property type="project" value="UniProtKB-ARBA"/>
</dbReference>
<dbReference type="SUPFAM" id="SSF88723">
    <property type="entry name" value="PIN domain-like"/>
    <property type="match status" value="1"/>
</dbReference>
<evidence type="ECO:0000256" key="2">
    <source>
        <dbReference type="ARBA" id="ARBA00004123"/>
    </source>
</evidence>
<name>A0A5A9PEZ6_9TELE</name>
<keyword evidence="8" id="KW-0378">Hydrolase</keyword>
<dbReference type="SMART" id="SM00485">
    <property type="entry name" value="XPGN"/>
    <property type="match status" value="1"/>
</dbReference>
<feature type="compositionally biased region" description="Basic and acidic residues" evidence="15">
    <location>
        <begin position="621"/>
        <end position="631"/>
    </location>
</feature>
<feature type="compositionally biased region" description="Polar residues" evidence="15">
    <location>
        <begin position="857"/>
        <end position="888"/>
    </location>
</feature>
<dbReference type="GO" id="GO:0046872">
    <property type="term" value="F:metal ion binding"/>
    <property type="evidence" value="ECO:0007669"/>
    <property type="project" value="UniProtKB-KW"/>
</dbReference>
<evidence type="ECO:0000256" key="11">
    <source>
        <dbReference type="ARBA" id="ARBA00023242"/>
    </source>
</evidence>
<feature type="compositionally biased region" description="Polar residues" evidence="15">
    <location>
        <begin position="765"/>
        <end position="779"/>
    </location>
</feature>
<feature type="compositionally biased region" description="Polar residues" evidence="15">
    <location>
        <begin position="791"/>
        <end position="807"/>
    </location>
</feature>
<dbReference type="Proteomes" id="UP000324632">
    <property type="component" value="Chromosome 5"/>
</dbReference>
<dbReference type="InterPro" id="IPR041012">
    <property type="entry name" value="GEN_chromo"/>
</dbReference>
<comment type="cofactor">
    <cofactor evidence="1">
        <name>Mg(2+)</name>
        <dbReference type="ChEBI" id="CHEBI:18420"/>
    </cofactor>
</comment>
<feature type="domain" description="XPG-I" evidence="16">
    <location>
        <begin position="270"/>
        <end position="341"/>
    </location>
</feature>
<dbReference type="SMART" id="SM00484">
    <property type="entry name" value="XPGI"/>
    <property type="match status" value="1"/>
</dbReference>
<evidence type="ECO:0000256" key="6">
    <source>
        <dbReference type="ARBA" id="ARBA00022759"/>
    </source>
</evidence>
<keyword evidence="11" id="KW-0539">Nucleus</keyword>
<evidence type="ECO:0000256" key="9">
    <source>
        <dbReference type="ARBA" id="ARBA00022842"/>
    </source>
</evidence>
<evidence type="ECO:0000256" key="15">
    <source>
        <dbReference type="SAM" id="MobiDB-lite"/>
    </source>
</evidence>
<dbReference type="PANTHER" id="PTHR11081:SF70">
    <property type="entry name" value="FLAP ENDONUCLEASE GEN HOMOLOG 1"/>
    <property type="match status" value="1"/>
</dbReference>
<keyword evidence="7" id="KW-0227">DNA damage</keyword>
<keyword evidence="5" id="KW-0479">Metal-binding</keyword>
<evidence type="ECO:0000313" key="19">
    <source>
        <dbReference type="Proteomes" id="UP000324632"/>
    </source>
</evidence>
<organism evidence="18 19">
    <name type="scientific">Triplophysa tibetana</name>
    <dbReference type="NCBI Taxonomy" id="1572043"/>
    <lineage>
        <taxon>Eukaryota</taxon>
        <taxon>Metazoa</taxon>
        <taxon>Chordata</taxon>
        <taxon>Craniata</taxon>
        <taxon>Vertebrata</taxon>
        <taxon>Euteleostomi</taxon>
        <taxon>Actinopterygii</taxon>
        <taxon>Neopterygii</taxon>
        <taxon>Teleostei</taxon>
        <taxon>Ostariophysi</taxon>
        <taxon>Cypriniformes</taxon>
        <taxon>Nemacheilidae</taxon>
        <taxon>Triplophysa</taxon>
    </lineage>
</organism>
<feature type="region of interest" description="Disordered" evidence="15">
    <location>
        <begin position="838"/>
        <end position="923"/>
    </location>
</feature>
<evidence type="ECO:0000256" key="14">
    <source>
        <dbReference type="ARBA" id="ARBA00070188"/>
    </source>
</evidence>
<keyword evidence="4" id="KW-0540">Nuclease</keyword>
<keyword evidence="6 18" id="KW-0255">Endonuclease</keyword>
<dbReference type="SUPFAM" id="SSF47807">
    <property type="entry name" value="5' to 3' exonuclease, C-terminal subdomain"/>
    <property type="match status" value="1"/>
</dbReference>
<protein>
    <recommendedName>
        <fullName evidence="14">Flap endonuclease GEN homolog 1</fullName>
    </recommendedName>
</protein>
<dbReference type="InterPro" id="IPR006085">
    <property type="entry name" value="XPG_DNA_repair_N"/>
</dbReference>
<dbReference type="InterPro" id="IPR029060">
    <property type="entry name" value="PIN-like_dom_sf"/>
</dbReference>
<proteinExistence type="inferred from homology"/>
<keyword evidence="10" id="KW-0234">DNA repair</keyword>
<comment type="subunit">
    <text evidence="13">Largely monomeric, dimerizes on the Holliday junction and the first nick occurs upon dimerization at the junction.</text>
</comment>
<feature type="domain" description="XPG N-terminal" evidence="17">
    <location>
        <begin position="147"/>
        <end position="242"/>
    </location>
</feature>
<feature type="region of interest" description="Disordered" evidence="15">
    <location>
        <begin position="1"/>
        <end position="21"/>
    </location>
</feature>
<dbReference type="PRINTS" id="PR00853">
    <property type="entry name" value="XPGRADSUPER"/>
</dbReference>
<dbReference type="InterPro" id="IPR036279">
    <property type="entry name" value="5-3_exonuclease_C_sf"/>
</dbReference>
<dbReference type="AlphaFoldDB" id="A0A5A9PEZ6"/>
<evidence type="ECO:0000256" key="5">
    <source>
        <dbReference type="ARBA" id="ARBA00022723"/>
    </source>
</evidence>
<dbReference type="FunFam" id="3.40.50.1010:FF:000024">
    <property type="entry name" value="flap endonuclease GEN homolog 1"/>
    <property type="match status" value="1"/>
</dbReference>
<feature type="region of interest" description="Disordered" evidence="15">
    <location>
        <begin position="645"/>
        <end position="688"/>
    </location>
</feature>
<dbReference type="InterPro" id="IPR006086">
    <property type="entry name" value="XPG-I_dom"/>
</dbReference>
<evidence type="ECO:0000256" key="7">
    <source>
        <dbReference type="ARBA" id="ARBA00022763"/>
    </source>
</evidence>
<dbReference type="Pfam" id="PF00752">
    <property type="entry name" value="XPG_N"/>
    <property type="match status" value="1"/>
</dbReference>
<feature type="compositionally biased region" description="Polar residues" evidence="15">
    <location>
        <begin position="1"/>
        <end position="10"/>
    </location>
</feature>
<evidence type="ECO:0000256" key="10">
    <source>
        <dbReference type="ARBA" id="ARBA00023204"/>
    </source>
</evidence>
<evidence type="ECO:0000259" key="16">
    <source>
        <dbReference type="SMART" id="SM00484"/>
    </source>
</evidence>
<evidence type="ECO:0000256" key="13">
    <source>
        <dbReference type="ARBA" id="ARBA00063132"/>
    </source>
</evidence>
<accession>A0A5A9PEZ6</accession>
<keyword evidence="3" id="KW-0597">Phosphoprotein</keyword>
<feature type="region of interest" description="Disordered" evidence="15">
    <location>
        <begin position="607"/>
        <end position="632"/>
    </location>
</feature>
<dbReference type="GO" id="GO:0008821">
    <property type="term" value="F:crossover junction DNA endonuclease activity"/>
    <property type="evidence" value="ECO:0007669"/>
    <property type="project" value="UniProtKB-ARBA"/>
</dbReference>
<feature type="region of interest" description="Disordered" evidence="15">
    <location>
        <begin position="757"/>
        <end position="825"/>
    </location>
</feature>
<gene>
    <name evidence="18" type="ORF">E1301_Tti011627</name>
</gene>
<reference evidence="18 19" key="1">
    <citation type="journal article" date="2019" name="Mol. Ecol. Resour.">
        <title>Chromosome-level genome assembly of Triplophysa tibetana, a fish adapted to the harsh high-altitude environment of the Tibetan Plateau.</title>
        <authorList>
            <person name="Yang X."/>
            <person name="Liu H."/>
            <person name="Ma Z."/>
            <person name="Zou Y."/>
            <person name="Zou M."/>
            <person name="Mao Y."/>
            <person name="Li X."/>
            <person name="Wang H."/>
            <person name="Chen T."/>
            <person name="Wang W."/>
            <person name="Yang R."/>
        </authorList>
    </citation>
    <scope>NUCLEOTIDE SEQUENCE [LARGE SCALE GENOMIC DNA]</scope>
    <source>
        <strain evidence="18">TTIB1903HZAU</strain>
        <tissue evidence="18">Muscle</tissue>
    </source>
</reference>
<feature type="compositionally biased region" description="Pro residues" evidence="15">
    <location>
        <begin position="672"/>
        <end position="683"/>
    </location>
</feature>
<comment type="caution">
    <text evidence="18">The sequence shown here is derived from an EMBL/GenBank/DDBJ whole genome shotgun (WGS) entry which is preliminary data.</text>
</comment>
<keyword evidence="19" id="KW-1185">Reference proteome</keyword>
<sequence length="935" mass="104797">MATQTGNSCPETRPVDQKKDTPVRCVKAFQQKKPITAQEQHQDLMTSSIEYSRCELQPRPSRIPVRSTAPPLTGGLETPALKVWKLIKPGIKKHLAGVSGKDASSLRLGTKALLKNSACRDQRSGDASKQTHTNRLHIYWSDFTEVMGVSELWSILDPVRQCVPLYSLSGKTLAVDLSLWVCEAQHVQGMMGKVTKPHLRNLFFRMSSLTLMGVKLVFVMEGDAPKLKAETMSKRTEMRFGKVQSKPAAVKTTGRSRFKAVLRECGEMLDCLGVPWVTAAGEAEAMCAFLDWQGVVDGCITNDGDAFLYGAQTVYRNFNMNTKDPQVDCYQMSQVKAELGLRRETLVGLAIFLGCDYIPKGVAGVGKEQTLKLIHNLKGQTLLQKFREWETDRSERSEVTVKKVTHCLVCRHPGSAKTHERSGCKFCKSERFCSPQDYDSLCPCDWHRIEHTRQASSIEANIRKKTLASERFPFTEIIDEFLVTKDKPPPPFRRRKPNLLLMQNFALEKMDWPKHYSSEKVLVLMTYTELMNKKHNRGTAAHVQPVRIYKARVRNGVNCFEVIWKKPDHYVFAEGCDEHTEVRTVEEESLFTLAYPHIVQDFNRERAEAQENKTKKKKPKAQKEKPSDSHDVMSNLFDQMSLHTAADSEHSDSGVQKPSSDVIMNPTQSKPPETPQNPAPQTSPPHNSVSALIGQLQLSSIDWDSSSFTASPSLQSPSNKTELRSARDATDLTVTVERSLKERLVLKKVVKCHVSKDDVQKTHKPSGSESLKADSNPSVLSKAPLCPKTQAKVTKPSTDLTDLQTVTAKPLTSKHLKASVPPERKAHSVCVRLDSFSDDSDAENRSRSQKHKVKVTSKPQRPGKTSSSHQSRPQTLSSNDQLSAVNTKTPEKHSAVIRSTHLHHLKIDDDDDDDEDDPVDSPLPLAERLKMRFAK</sequence>
<dbReference type="InterPro" id="IPR006084">
    <property type="entry name" value="XPG/Rad2"/>
</dbReference>
<evidence type="ECO:0000313" key="18">
    <source>
        <dbReference type="EMBL" id="KAA0720620.1"/>
    </source>
</evidence>
<dbReference type="Gene3D" id="3.40.50.1010">
    <property type="entry name" value="5'-nuclease"/>
    <property type="match status" value="1"/>
</dbReference>